<dbReference type="SUPFAM" id="SSF56487">
    <property type="entry name" value="SRCR-like"/>
    <property type="match status" value="1"/>
</dbReference>
<accession>A0A8B6CRS3</accession>
<name>A0A8B6CRS3_MYTGA</name>
<organism evidence="5 6">
    <name type="scientific">Mytilus galloprovincialis</name>
    <name type="common">Mediterranean mussel</name>
    <dbReference type="NCBI Taxonomy" id="29158"/>
    <lineage>
        <taxon>Eukaryota</taxon>
        <taxon>Metazoa</taxon>
        <taxon>Spiralia</taxon>
        <taxon>Lophotrochozoa</taxon>
        <taxon>Mollusca</taxon>
        <taxon>Bivalvia</taxon>
        <taxon>Autobranchia</taxon>
        <taxon>Pteriomorphia</taxon>
        <taxon>Mytilida</taxon>
        <taxon>Mytiloidea</taxon>
        <taxon>Mytilidae</taxon>
        <taxon>Mytilinae</taxon>
        <taxon>Mytilus</taxon>
    </lineage>
</organism>
<keyword evidence="3" id="KW-0472">Membrane</keyword>
<proteinExistence type="predicted"/>
<keyword evidence="6" id="KW-1185">Reference proteome</keyword>
<sequence length="324" mass="36618">WDRLGDTCAIEGDVINCLRKSFNLCIGHRSCDHVNVNEEMCFYLPFKADTTYSCNKEGADSAIPTEKNTRNHSYIPTTDVSPMTYVFDITKTGEIEWVLDVDTDFRLLIINKKENQTYSLCANKWKNEYAKFVCRHLDISDNGIAGNIPRNINLTRIAYGVDCPDNITNTFECSPDYSNNSREICDSIGDATIKCYNNTENYVSDKTDLCINIIAVGATSFATIIIFLLVIIYIQRRKLVKASYTTLTVRRDENNYNGIAHQMSGSTTEHYYEESPLSVIPTSEGQAAAHQNMLDQIQHVDTSGYLILSNTMETRGDHYHSIAN</sequence>
<feature type="domain" description="SRCR" evidence="4">
    <location>
        <begin position="119"/>
        <end position="196"/>
    </location>
</feature>
<gene>
    <name evidence="5" type="ORF">MGAL_10B048692</name>
</gene>
<keyword evidence="1 2" id="KW-1015">Disulfide bond</keyword>
<dbReference type="Proteomes" id="UP000596742">
    <property type="component" value="Unassembled WGS sequence"/>
</dbReference>
<feature type="disulfide bond" evidence="2">
    <location>
        <begin position="121"/>
        <end position="185"/>
    </location>
</feature>
<evidence type="ECO:0000256" key="3">
    <source>
        <dbReference type="SAM" id="Phobius"/>
    </source>
</evidence>
<dbReference type="InterPro" id="IPR001190">
    <property type="entry name" value="SRCR"/>
</dbReference>
<dbReference type="EMBL" id="UYJE01002259">
    <property type="protein sequence ID" value="VDI09117.1"/>
    <property type="molecule type" value="Genomic_DNA"/>
</dbReference>
<feature type="disulfide bond" evidence="2">
    <location>
        <begin position="163"/>
        <end position="173"/>
    </location>
</feature>
<dbReference type="GO" id="GO:0016020">
    <property type="term" value="C:membrane"/>
    <property type="evidence" value="ECO:0007669"/>
    <property type="project" value="InterPro"/>
</dbReference>
<evidence type="ECO:0000313" key="5">
    <source>
        <dbReference type="EMBL" id="VDI09117.1"/>
    </source>
</evidence>
<feature type="transmembrane region" description="Helical" evidence="3">
    <location>
        <begin position="213"/>
        <end position="234"/>
    </location>
</feature>
<feature type="non-terminal residue" evidence="5">
    <location>
        <position position="1"/>
    </location>
</feature>
<dbReference type="Gene3D" id="3.10.250.10">
    <property type="entry name" value="SRCR-like domain"/>
    <property type="match status" value="1"/>
</dbReference>
<comment type="caution">
    <text evidence="5">The sequence shown here is derived from an EMBL/GenBank/DDBJ whole genome shotgun (WGS) entry which is preliminary data.</text>
</comment>
<dbReference type="PROSITE" id="PS50287">
    <property type="entry name" value="SRCR_2"/>
    <property type="match status" value="1"/>
</dbReference>
<dbReference type="InterPro" id="IPR036772">
    <property type="entry name" value="SRCR-like_dom_sf"/>
</dbReference>
<feature type="disulfide bond" evidence="2">
    <location>
        <begin position="134"/>
        <end position="195"/>
    </location>
</feature>
<reference evidence="5" key="1">
    <citation type="submission" date="2018-11" db="EMBL/GenBank/DDBJ databases">
        <authorList>
            <person name="Alioto T."/>
            <person name="Alioto T."/>
        </authorList>
    </citation>
    <scope>NUCLEOTIDE SEQUENCE</scope>
</reference>
<protein>
    <recommendedName>
        <fullName evidence="4">SRCR domain-containing protein</fullName>
    </recommendedName>
</protein>
<keyword evidence="3" id="KW-1133">Transmembrane helix</keyword>
<evidence type="ECO:0000259" key="4">
    <source>
        <dbReference type="PROSITE" id="PS50287"/>
    </source>
</evidence>
<dbReference type="OrthoDB" id="6146647at2759"/>
<evidence type="ECO:0000313" key="6">
    <source>
        <dbReference type="Proteomes" id="UP000596742"/>
    </source>
</evidence>
<keyword evidence="3" id="KW-0812">Transmembrane</keyword>
<evidence type="ECO:0000256" key="2">
    <source>
        <dbReference type="PROSITE-ProRule" id="PRU00196"/>
    </source>
</evidence>
<dbReference type="AlphaFoldDB" id="A0A8B6CRS3"/>
<evidence type="ECO:0000256" key="1">
    <source>
        <dbReference type="ARBA" id="ARBA00023157"/>
    </source>
</evidence>